<protein>
    <submittedName>
        <fullName evidence="2">Sigma-70 family RNA polymerase sigma factor</fullName>
    </submittedName>
</protein>
<dbReference type="GeneID" id="86193299"/>
<reference evidence="2 3" key="1">
    <citation type="submission" date="2013-01" db="EMBL/GenBank/DDBJ databases">
        <title>The Genome Sequence of Clostridium clostridioforme 90A8.</title>
        <authorList>
            <consortium name="The Broad Institute Genome Sequencing Platform"/>
            <person name="Earl A."/>
            <person name="Ward D."/>
            <person name="Feldgarden M."/>
            <person name="Gevers D."/>
            <person name="Courvalin P."/>
            <person name="Lambert T."/>
            <person name="Walker B."/>
            <person name="Young S.K."/>
            <person name="Zeng Q."/>
            <person name="Gargeya S."/>
            <person name="Fitzgerald M."/>
            <person name="Haas B."/>
            <person name="Abouelleil A."/>
            <person name="Alvarado L."/>
            <person name="Arachchi H.M."/>
            <person name="Berlin A.M."/>
            <person name="Chapman S.B."/>
            <person name="Dewar J."/>
            <person name="Goldberg J."/>
            <person name="Griggs A."/>
            <person name="Gujja S."/>
            <person name="Hansen M."/>
            <person name="Howarth C."/>
            <person name="Imamovic A."/>
            <person name="Larimer J."/>
            <person name="McCowan C."/>
            <person name="Murphy C."/>
            <person name="Neiman D."/>
            <person name="Pearson M."/>
            <person name="Priest M."/>
            <person name="Roberts A."/>
            <person name="Saif S."/>
            <person name="Shea T."/>
            <person name="Sisk P."/>
            <person name="Sykes S."/>
            <person name="Wortman J."/>
            <person name="Nusbaum C."/>
            <person name="Birren B."/>
        </authorList>
    </citation>
    <scope>NUCLEOTIDE SEQUENCE [LARGE SCALE GENOMIC DNA]</scope>
    <source>
        <strain evidence="2 3">90A8</strain>
    </source>
</reference>
<dbReference type="Proteomes" id="UP000013085">
    <property type="component" value="Unassembled WGS sequence"/>
</dbReference>
<dbReference type="GO" id="GO:0006352">
    <property type="term" value="P:DNA-templated transcription initiation"/>
    <property type="evidence" value="ECO:0007669"/>
    <property type="project" value="InterPro"/>
</dbReference>
<dbReference type="InterPro" id="IPR013324">
    <property type="entry name" value="RNA_pol_sigma_r3/r4-like"/>
</dbReference>
<feature type="domain" description="RNA polymerase sigma factor 70 region 4 type 2" evidence="1">
    <location>
        <begin position="81"/>
        <end position="125"/>
    </location>
</feature>
<organism evidence="2 3">
    <name type="scientific">[Clostridium] clostridioforme 90A8</name>
    <dbReference type="NCBI Taxonomy" id="999408"/>
    <lineage>
        <taxon>Bacteria</taxon>
        <taxon>Bacillati</taxon>
        <taxon>Bacillota</taxon>
        <taxon>Clostridia</taxon>
        <taxon>Lachnospirales</taxon>
        <taxon>Lachnospiraceae</taxon>
        <taxon>Enterocloster</taxon>
    </lineage>
</organism>
<proteinExistence type="predicted"/>
<dbReference type="PATRIC" id="fig|999408.3.peg.5752"/>
<evidence type="ECO:0000313" key="2">
    <source>
        <dbReference type="EMBL" id="ENZ07015.1"/>
    </source>
</evidence>
<dbReference type="SUPFAM" id="SSF88659">
    <property type="entry name" value="Sigma3 and sigma4 domains of RNA polymerase sigma factors"/>
    <property type="match status" value="1"/>
</dbReference>
<sequence length="146" mass="17594">MKKSSSEQQSRIRKQFDSFCKTLLKNEMIDYERERNYRLKYEISFSELTQKELRQLEIMDDYIVESEMFHVFDYDIEVKDELIGEALKSLPEKKRNVILLSFFLDMTDTEIAKYMNLVRSTIHHHRTSSLIALKKIMEEIRTGKKK</sequence>
<evidence type="ECO:0000313" key="3">
    <source>
        <dbReference type="Proteomes" id="UP000013085"/>
    </source>
</evidence>
<dbReference type="GO" id="GO:0016987">
    <property type="term" value="F:sigma factor activity"/>
    <property type="evidence" value="ECO:0007669"/>
    <property type="project" value="InterPro"/>
</dbReference>
<dbReference type="RefSeq" id="WP_002594762.1">
    <property type="nucleotide sequence ID" value="NZ_KB850995.1"/>
</dbReference>
<name>A0A0E2H2L1_9FIRM</name>
<dbReference type="HOGENOM" id="CLU_089592_2_2_9"/>
<gene>
    <name evidence="2" type="ORF">HMPREF1090_05357</name>
</gene>
<evidence type="ECO:0000259" key="1">
    <source>
        <dbReference type="Pfam" id="PF08281"/>
    </source>
</evidence>
<dbReference type="EMBL" id="AGYR01000070">
    <property type="protein sequence ID" value="ENZ07015.1"/>
    <property type="molecule type" value="Genomic_DNA"/>
</dbReference>
<dbReference type="Gene3D" id="1.20.140.160">
    <property type="match status" value="1"/>
</dbReference>
<dbReference type="Pfam" id="PF08281">
    <property type="entry name" value="Sigma70_r4_2"/>
    <property type="match status" value="1"/>
</dbReference>
<dbReference type="AlphaFoldDB" id="A0A0E2H2L1"/>
<dbReference type="GO" id="GO:0003677">
    <property type="term" value="F:DNA binding"/>
    <property type="evidence" value="ECO:0007669"/>
    <property type="project" value="InterPro"/>
</dbReference>
<comment type="caution">
    <text evidence="2">The sequence shown here is derived from an EMBL/GenBank/DDBJ whole genome shotgun (WGS) entry which is preliminary data.</text>
</comment>
<dbReference type="InterPro" id="IPR013249">
    <property type="entry name" value="RNA_pol_sigma70_r4_t2"/>
</dbReference>
<accession>A0A0E2H2L1</accession>